<dbReference type="KEGG" id="fox:FOXG_02951"/>
<evidence type="ECO:0008006" key="4">
    <source>
        <dbReference type="Google" id="ProtNLM"/>
    </source>
</evidence>
<dbReference type="GeneID" id="28945100"/>
<reference evidence="2" key="2">
    <citation type="journal article" date="2010" name="Nature">
        <title>Comparative genomics reveals mobile pathogenicity chromosomes in Fusarium.</title>
        <authorList>
            <person name="Ma L.J."/>
            <person name="van der Does H.C."/>
            <person name="Borkovich K.A."/>
            <person name="Coleman J.J."/>
            <person name="Daboussi M.J."/>
            <person name="Di Pietro A."/>
            <person name="Dufresne M."/>
            <person name="Freitag M."/>
            <person name="Grabherr M."/>
            <person name="Henrissat B."/>
            <person name="Houterman P.M."/>
            <person name="Kang S."/>
            <person name="Shim W.B."/>
            <person name="Woloshuk C."/>
            <person name="Xie X."/>
            <person name="Xu J.R."/>
            <person name="Antoniw J."/>
            <person name="Baker S.E."/>
            <person name="Bluhm B.H."/>
            <person name="Breakspear A."/>
            <person name="Brown D.W."/>
            <person name="Butchko R.A."/>
            <person name="Chapman S."/>
            <person name="Coulson R."/>
            <person name="Coutinho P.M."/>
            <person name="Danchin E.G."/>
            <person name="Diener A."/>
            <person name="Gale L.R."/>
            <person name="Gardiner D.M."/>
            <person name="Goff S."/>
            <person name="Hammond-Kosack K.E."/>
            <person name="Hilburn K."/>
            <person name="Hua-Van A."/>
            <person name="Jonkers W."/>
            <person name="Kazan K."/>
            <person name="Kodira C.D."/>
            <person name="Koehrsen M."/>
            <person name="Kumar L."/>
            <person name="Lee Y.H."/>
            <person name="Li L."/>
            <person name="Manners J.M."/>
            <person name="Miranda-Saavedra D."/>
            <person name="Mukherjee M."/>
            <person name="Park G."/>
            <person name="Park J."/>
            <person name="Park S.Y."/>
            <person name="Proctor R.H."/>
            <person name="Regev A."/>
            <person name="Ruiz-Roldan M.C."/>
            <person name="Sain D."/>
            <person name="Sakthikumar S."/>
            <person name="Sykes S."/>
            <person name="Schwartz D.C."/>
            <person name="Turgeon B.G."/>
            <person name="Wapinski I."/>
            <person name="Yoder O."/>
            <person name="Young S."/>
            <person name="Zeng Q."/>
            <person name="Zhou S."/>
            <person name="Galagan J."/>
            <person name="Cuomo C.A."/>
            <person name="Kistler H.C."/>
            <person name="Rep M."/>
        </authorList>
    </citation>
    <scope>NUCLEOTIDE SEQUENCE [LARGE SCALE GENOMIC DNA]</scope>
    <source>
        <strain evidence="2">4287</strain>
    </source>
</reference>
<dbReference type="Proteomes" id="UP000009097">
    <property type="component" value="Unassembled WGS sequence"/>
</dbReference>
<feature type="region of interest" description="Disordered" evidence="1">
    <location>
        <begin position="1"/>
        <end position="24"/>
    </location>
</feature>
<sequence>MPDLGDYVDSNPEGPRHIGTWSRGEHTSPGLIEWTTAVPEALKPYLATVQERIPTDENRPEETRTLVIDHLFNDGRRNALIYRCVEQPTDLRDAITRIQKPSSEDRRALGRIIATQVRSLYVHFHIHHPALRTESFVFFGDPNRPDFTKPYILDWGRQALPEMYQHPEYQAEKSLWLYQVWSLMMVLSEIAEWQPLDKSFHDDAELRSRKLERKRLVTSPGWKGAMTAEIFQYGFGFLEKDRNTLEEYSEWEVKRFYDELCKLLEPL</sequence>
<evidence type="ECO:0000313" key="2">
    <source>
        <dbReference type="EMBL" id="KNA98649.1"/>
    </source>
</evidence>
<dbReference type="AlphaFoldDB" id="A0A0J9UHL4"/>
<dbReference type="VEuPathDB" id="FungiDB:FOXG_02951"/>
<gene>
    <name evidence="2" type="ORF">FOXG_02951</name>
</gene>
<dbReference type="OrthoDB" id="1911848at2759"/>
<protein>
    <recommendedName>
        <fullName evidence="4">Protein kinase domain-containing protein</fullName>
    </recommendedName>
</protein>
<evidence type="ECO:0000313" key="3">
    <source>
        <dbReference type="Proteomes" id="UP000009097"/>
    </source>
</evidence>
<reference evidence="2" key="1">
    <citation type="submission" date="2007-04" db="EMBL/GenBank/DDBJ databases">
        <authorList>
            <consortium name="The Broad Institute Genome Sequencing Platform"/>
            <person name="Birren B."/>
            <person name="Lander E."/>
            <person name="Galagan J."/>
            <person name="Nusbaum C."/>
            <person name="Devon K."/>
            <person name="Ma L.-J."/>
            <person name="Jaffe D."/>
            <person name="Butler J."/>
            <person name="Alvarez P."/>
            <person name="Gnerre S."/>
            <person name="Grabherr M."/>
            <person name="Kleber M."/>
            <person name="Mauceli E."/>
            <person name="Brockman W."/>
            <person name="MacCallum I.A."/>
            <person name="Young S."/>
            <person name="LaButti K."/>
            <person name="DeCaprio D."/>
            <person name="Crawford M."/>
            <person name="Koehrsen M."/>
            <person name="Engels R."/>
            <person name="Montgomery P."/>
            <person name="Pearson M."/>
            <person name="Howarth C."/>
            <person name="Larson L."/>
            <person name="White J."/>
            <person name="O'Leary S."/>
            <person name="Kodira C."/>
            <person name="Zeng Q."/>
            <person name="Yandava C."/>
            <person name="Alvarado L."/>
            <person name="Kistler C."/>
            <person name="Shim W.-B."/>
            <person name="Kang S."/>
            <person name="Woloshuk C."/>
        </authorList>
    </citation>
    <scope>NUCLEOTIDE SEQUENCE</scope>
    <source>
        <strain evidence="2">4287</strain>
    </source>
</reference>
<dbReference type="RefSeq" id="XP_018236695.1">
    <property type="nucleotide sequence ID" value="XM_018380425.1"/>
</dbReference>
<accession>A0A0J9UHL4</accession>
<name>A0A0J9UHL4_FUSO4</name>
<evidence type="ECO:0000256" key="1">
    <source>
        <dbReference type="SAM" id="MobiDB-lite"/>
    </source>
</evidence>
<organism evidence="2 3">
    <name type="scientific">Fusarium oxysporum f. sp. lycopersici (strain 4287 / CBS 123668 / FGSC 9935 / NRRL 34936)</name>
    <name type="common">Fusarium vascular wilt of tomato</name>
    <dbReference type="NCBI Taxonomy" id="426428"/>
    <lineage>
        <taxon>Eukaryota</taxon>
        <taxon>Fungi</taxon>
        <taxon>Dikarya</taxon>
        <taxon>Ascomycota</taxon>
        <taxon>Pezizomycotina</taxon>
        <taxon>Sordariomycetes</taxon>
        <taxon>Hypocreomycetidae</taxon>
        <taxon>Hypocreales</taxon>
        <taxon>Nectriaceae</taxon>
        <taxon>Fusarium</taxon>
        <taxon>Fusarium oxysporum species complex</taxon>
    </lineage>
</organism>
<proteinExistence type="predicted"/>
<dbReference type="EMBL" id="DS231698">
    <property type="protein sequence ID" value="KNA98649.1"/>
    <property type="molecule type" value="Genomic_DNA"/>
</dbReference>